<evidence type="ECO:0000256" key="4">
    <source>
        <dbReference type="ARBA" id="ARBA00023136"/>
    </source>
</evidence>
<dbReference type="RefSeq" id="WP_066473461.1">
    <property type="nucleotide sequence ID" value="NZ_CBCRUZ010000006.1"/>
</dbReference>
<dbReference type="InterPro" id="IPR050368">
    <property type="entry name" value="ClC-type_chloride_channel"/>
</dbReference>
<dbReference type="InterPro" id="IPR001807">
    <property type="entry name" value="ClC"/>
</dbReference>
<keyword evidence="2 5" id="KW-0812">Transmembrane</keyword>
<accession>A0ABX8S7M6</accession>
<dbReference type="SUPFAM" id="SSF81340">
    <property type="entry name" value="Clc chloride channel"/>
    <property type="match status" value="1"/>
</dbReference>
<protein>
    <submittedName>
        <fullName evidence="6">Chloride channel protein</fullName>
    </submittedName>
</protein>
<organism evidence="6 7">
    <name type="scientific">Skermania pinensis</name>
    <dbReference type="NCBI Taxonomy" id="39122"/>
    <lineage>
        <taxon>Bacteria</taxon>
        <taxon>Bacillati</taxon>
        <taxon>Actinomycetota</taxon>
        <taxon>Actinomycetes</taxon>
        <taxon>Mycobacteriales</taxon>
        <taxon>Gordoniaceae</taxon>
        <taxon>Skermania</taxon>
    </lineage>
</organism>
<name>A0ABX8S7M6_9ACTN</name>
<dbReference type="CDD" id="cd00400">
    <property type="entry name" value="Voltage_gated_ClC"/>
    <property type="match status" value="1"/>
</dbReference>
<dbReference type="PANTHER" id="PTHR43427">
    <property type="entry name" value="CHLORIDE CHANNEL PROTEIN CLC-E"/>
    <property type="match status" value="1"/>
</dbReference>
<evidence type="ECO:0000256" key="5">
    <source>
        <dbReference type="SAM" id="Phobius"/>
    </source>
</evidence>
<reference evidence="6" key="1">
    <citation type="submission" date="2021-07" db="EMBL/GenBank/DDBJ databases">
        <title>Candidatus Kaistella beijingensis sp. nov. isolated from a municipal wastewater treatment plant is involved in sludge foaming.</title>
        <authorList>
            <person name="Song Y."/>
            <person name="Liu S.-J."/>
        </authorList>
    </citation>
    <scope>NUCLEOTIDE SEQUENCE</scope>
    <source>
        <strain evidence="6">DSM 43998</strain>
    </source>
</reference>
<evidence type="ECO:0000313" key="7">
    <source>
        <dbReference type="Proteomes" id="UP000887023"/>
    </source>
</evidence>
<dbReference type="Gene3D" id="1.10.3080.10">
    <property type="entry name" value="Clc chloride channel"/>
    <property type="match status" value="1"/>
</dbReference>
<dbReference type="Pfam" id="PF00654">
    <property type="entry name" value="Voltage_CLC"/>
    <property type="match status" value="1"/>
</dbReference>
<proteinExistence type="predicted"/>
<gene>
    <name evidence="6" type="ORF">KV203_19090</name>
</gene>
<evidence type="ECO:0000256" key="2">
    <source>
        <dbReference type="ARBA" id="ARBA00022692"/>
    </source>
</evidence>
<comment type="subcellular location">
    <subcellularLocation>
        <location evidence="1">Membrane</location>
        <topology evidence="1">Multi-pass membrane protein</topology>
    </subcellularLocation>
</comment>
<feature type="transmembrane region" description="Helical" evidence="5">
    <location>
        <begin position="318"/>
        <end position="336"/>
    </location>
</feature>
<evidence type="ECO:0000256" key="3">
    <source>
        <dbReference type="ARBA" id="ARBA00022989"/>
    </source>
</evidence>
<feature type="transmembrane region" description="Helical" evidence="5">
    <location>
        <begin position="342"/>
        <end position="367"/>
    </location>
</feature>
<keyword evidence="7" id="KW-1185">Reference proteome</keyword>
<feature type="transmembrane region" description="Helical" evidence="5">
    <location>
        <begin position="7"/>
        <end position="28"/>
    </location>
</feature>
<dbReference type="EMBL" id="CP079105">
    <property type="protein sequence ID" value="QXQ13848.1"/>
    <property type="molecule type" value="Genomic_DNA"/>
</dbReference>
<feature type="transmembrane region" description="Helical" evidence="5">
    <location>
        <begin position="374"/>
        <end position="394"/>
    </location>
</feature>
<evidence type="ECO:0000256" key="1">
    <source>
        <dbReference type="ARBA" id="ARBA00004141"/>
    </source>
</evidence>
<keyword evidence="4 5" id="KW-0472">Membrane</keyword>
<feature type="transmembrane region" description="Helical" evidence="5">
    <location>
        <begin position="170"/>
        <end position="189"/>
    </location>
</feature>
<keyword evidence="3 5" id="KW-1133">Transmembrane helix</keyword>
<feature type="transmembrane region" description="Helical" evidence="5">
    <location>
        <begin position="209"/>
        <end position="235"/>
    </location>
</feature>
<dbReference type="InterPro" id="IPR014743">
    <property type="entry name" value="Cl-channel_core"/>
</dbReference>
<feature type="transmembrane region" description="Helical" evidence="5">
    <location>
        <begin position="40"/>
        <end position="58"/>
    </location>
</feature>
<feature type="transmembrane region" description="Helical" evidence="5">
    <location>
        <begin position="247"/>
        <end position="268"/>
    </location>
</feature>
<dbReference type="Proteomes" id="UP000887023">
    <property type="component" value="Chromosome"/>
</dbReference>
<dbReference type="PANTHER" id="PTHR43427:SF12">
    <property type="entry name" value="CHLORIDE TRANSPORTER"/>
    <property type="match status" value="1"/>
</dbReference>
<feature type="transmembrane region" description="Helical" evidence="5">
    <location>
        <begin position="288"/>
        <end position="311"/>
    </location>
</feature>
<sequence length="401" mass="41072">MKPIVTATVYGFVAGFVTYLMLVLTHLAENLIWSRIDDTDHVLVFCVVMAGGLLIALLRYRDPTKDFDGQLKLAENDEPAPIPQAANMAALGVSSFGFGGAIGPEGGVIAVVEALSDFVALRISKDVRQRRLIREVGVAGSLGAMYGSPPGGASYADSDEAGTDKVPWPLLFLAGTLGLAGIYLGGALFPSDGPGLKIPVPEPTAATDFATLVALTLPALVGAVAAIVYLVVKLYADRVLARVATDIRVRVLIGSCCFALLIAIWPVMRSNGQEQLVELSADPGQLAAAILVGIMLLKAVAMALCLAAGWLGGPIMPLAFMGVCGGLAVSQAIPGIDPGLAAIAGAGAAACVGMNKPLVALLVLLFLTTHPAPVAIAIGVGIGVPISIALPKALSRHAGHH</sequence>
<evidence type="ECO:0000313" key="6">
    <source>
        <dbReference type="EMBL" id="QXQ13848.1"/>
    </source>
</evidence>